<gene>
    <name evidence="1" type="ORF">NDU88_001628</name>
</gene>
<organism evidence="1 2">
    <name type="scientific">Pleurodeles waltl</name>
    <name type="common">Iberian ribbed newt</name>
    <dbReference type="NCBI Taxonomy" id="8319"/>
    <lineage>
        <taxon>Eukaryota</taxon>
        <taxon>Metazoa</taxon>
        <taxon>Chordata</taxon>
        <taxon>Craniata</taxon>
        <taxon>Vertebrata</taxon>
        <taxon>Euteleostomi</taxon>
        <taxon>Amphibia</taxon>
        <taxon>Batrachia</taxon>
        <taxon>Caudata</taxon>
        <taxon>Salamandroidea</taxon>
        <taxon>Salamandridae</taxon>
        <taxon>Pleurodelinae</taxon>
        <taxon>Pleurodeles</taxon>
    </lineage>
</organism>
<dbReference type="Proteomes" id="UP001066276">
    <property type="component" value="Chromosome 12"/>
</dbReference>
<sequence length="77" mass="8754">MGSPLYRTHLQSIELGDIKHQLQDAPRVTQVLHVKEDSLLSRMERIFFHTVDSLRVVTKRGAVLNICFDVIGEKPIG</sequence>
<name>A0AAV7KQ22_PLEWA</name>
<evidence type="ECO:0000313" key="2">
    <source>
        <dbReference type="Proteomes" id="UP001066276"/>
    </source>
</evidence>
<reference evidence="1" key="1">
    <citation type="journal article" date="2022" name="bioRxiv">
        <title>Sequencing and chromosome-scale assembly of the giantPleurodeles waltlgenome.</title>
        <authorList>
            <person name="Brown T."/>
            <person name="Elewa A."/>
            <person name="Iarovenko S."/>
            <person name="Subramanian E."/>
            <person name="Araus A.J."/>
            <person name="Petzold A."/>
            <person name="Susuki M."/>
            <person name="Suzuki K.-i.T."/>
            <person name="Hayashi T."/>
            <person name="Toyoda A."/>
            <person name="Oliveira C."/>
            <person name="Osipova E."/>
            <person name="Leigh N.D."/>
            <person name="Simon A."/>
            <person name="Yun M.H."/>
        </authorList>
    </citation>
    <scope>NUCLEOTIDE SEQUENCE</scope>
    <source>
        <strain evidence="1">20211129_DDA</strain>
        <tissue evidence="1">Liver</tissue>
    </source>
</reference>
<evidence type="ECO:0000313" key="1">
    <source>
        <dbReference type="EMBL" id="KAJ1081446.1"/>
    </source>
</evidence>
<protein>
    <submittedName>
        <fullName evidence="1">Uncharacterized protein</fullName>
    </submittedName>
</protein>
<proteinExistence type="predicted"/>
<comment type="caution">
    <text evidence="1">The sequence shown here is derived from an EMBL/GenBank/DDBJ whole genome shotgun (WGS) entry which is preliminary data.</text>
</comment>
<dbReference type="AlphaFoldDB" id="A0AAV7KQ22"/>
<accession>A0AAV7KQ22</accession>
<keyword evidence="2" id="KW-1185">Reference proteome</keyword>
<dbReference type="EMBL" id="JANPWB010000016">
    <property type="protein sequence ID" value="KAJ1081446.1"/>
    <property type="molecule type" value="Genomic_DNA"/>
</dbReference>